<feature type="region of interest" description="Disordered" evidence="1">
    <location>
        <begin position="53"/>
        <end position="102"/>
    </location>
</feature>
<dbReference type="EMBL" id="CAJGYO010000005">
    <property type="protein sequence ID" value="CAD6231020.1"/>
    <property type="molecule type" value="Genomic_DNA"/>
</dbReference>
<evidence type="ECO:0000313" key="3">
    <source>
        <dbReference type="Proteomes" id="UP000604825"/>
    </source>
</evidence>
<accession>A0A811NU78</accession>
<sequence length="190" mass="20734">MSTTTARTKRSASMPLPGASKGRDPSPAPAPGGRARLLDEKARQLRELFLRFDLDGDGSSPSWSWRRSSAPWAFAPPPGTRSTRSSPPWTPTATAPWSSTSSPPPLATLLLGPAAPPWRYRTLKIGVKNTVLASSFTFFFLSGVLRAKSVWERRAGTQPKNGTNELPMRTVSYVTNETKDRNEPCVPLVK</sequence>
<dbReference type="Proteomes" id="UP000604825">
    <property type="component" value="Unassembled WGS sequence"/>
</dbReference>
<proteinExistence type="predicted"/>
<comment type="caution">
    <text evidence="2">The sequence shown here is derived from an EMBL/GenBank/DDBJ whole genome shotgun (WGS) entry which is preliminary data.</text>
</comment>
<organism evidence="2 3">
    <name type="scientific">Miscanthus lutarioriparius</name>
    <dbReference type="NCBI Taxonomy" id="422564"/>
    <lineage>
        <taxon>Eukaryota</taxon>
        <taxon>Viridiplantae</taxon>
        <taxon>Streptophyta</taxon>
        <taxon>Embryophyta</taxon>
        <taxon>Tracheophyta</taxon>
        <taxon>Spermatophyta</taxon>
        <taxon>Magnoliopsida</taxon>
        <taxon>Liliopsida</taxon>
        <taxon>Poales</taxon>
        <taxon>Poaceae</taxon>
        <taxon>PACMAD clade</taxon>
        <taxon>Panicoideae</taxon>
        <taxon>Andropogonodae</taxon>
        <taxon>Andropogoneae</taxon>
        <taxon>Saccharinae</taxon>
        <taxon>Miscanthus</taxon>
    </lineage>
</organism>
<protein>
    <submittedName>
        <fullName evidence="2">Uncharacterized protein</fullName>
    </submittedName>
</protein>
<feature type="compositionally biased region" description="Low complexity" evidence="1">
    <location>
        <begin position="80"/>
        <end position="102"/>
    </location>
</feature>
<evidence type="ECO:0000256" key="1">
    <source>
        <dbReference type="SAM" id="MobiDB-lite"/>
    </source>
</evidence>
<name>A0A811NU78_9POAL</name>
<reference evidence="2" key="1">
    <citation type="submission" date="2020-10" db="EMBL/GenBank/DDBJ databases">
        <authorList>
            <person name="Han B."/>
            <person name="Lu T."/>
            <person name="Zhao Q."/>
            <person name="Huang X."/>
            <person name="Zhao Y."/>
        </authorList>
    </citation>
    <scope>NUCLEOTIDE SEQUENCE</scope>
</reference>
<dbReference type="AlphaFoldDB" id="A0A811NU78"/>
<gene>
    <name evidence="2" type="ORF">NCGR_LOCUS21139</name>
</gene>
<feature type="region of interest" description="Disordered" evidence="1">
    <location>
        <begin position="1"/>
        <end position="36"/>
    </location>
</feature>
<feature type="compositionally biased region" description="Low complexity" evidence="1">
    <location>
        <begin position="59"/>
        <end position="73"/>
    </location>
</feature>
<evidence type="ECO:0000313" key="2">
    <source>
        <dbReference type="EMBL" id="CAD6231020.1"/>
    </source>
</evidence>
<keyword evidence="3" id="KW-1185">Reference proteome</keyword>